<name>A0A087TPR2_STEMI</name>
<reference evidence="1 2" key="1">
    <citation type="submission" date="2013-11" db="EMBL/GenBank/DDBJ databases">
        <title>Genome sequencing of Stegodyphus mimosarum.</title>
        <authorList>
            <person name="Bechsgaard J."/>
        </authorList>
    </citation>
    <scope>NUCLEOTIDE SEQUENCE [LARGE SCALE GENOMIC DNA]</scope>
</reference>
<accession>A0A087TPR2</accession>
<feature type="non-terminal residue" evidence="1">
    <location>
        <position position="103"/>
    </location>
</feature>
<evidence type="ECO:0000313" key="1">
    <source>
        <dbReference type="EMBL" id="KFM67101.1"/>
    </source>
</evidence>
<keyword evidence="2" id="KW-1185">Reference proteome</keyword>
<sequence>MHDRATKITGLEVINVDEACCTDRHLHLIRQWICPDSIIITEKRIESSFLPEARSTWPADSRIIDPNDIRNHILNVKTYLWTNMKAMFGKFRHDELDRTTIQG</sequence>
<gene>
    <name evidence="1" type="ORF">X975_06874</name>
</gene>
<evidence type="ECO:0000313" key="2">
    <source>
        <dbReference type="Proteomes" id="UP000054359"/>
    </source>
</evidence>
<dbReference type="EMBL" id="KK116219">
    <property type="protein sequence ID" value="KFM67101.1"/>
    <property type="molecule type" value="Genomic_DNA"/>
</dbReference>
<protein>
    <submittedName>
        <fullName evidence="1">Uncharacterized protein</fullName>
    </submittedName>
</protein>
<dbReference type="AlphaFoldDB" id="A0A087TPR2"/>
<organism evidence="1 2">
    <name type="scientific">Stegodyphus mimosarum</name>
    <name type="common">African social velvet spider</name>
    <dbReference type="NCBI Taxonomy" id="407821"/>
    <lineage>
        <taxon>Eukaryota</taxon>
        <taxon>Metazoa</taxon>
        <taxon>Ecdysozoa</taxon>
        <taxon>Arthropoda</taxon>
        <taxon>Chelicerata</taxon>
        <taxon>Arachnida</taxon>
        <taxon>Araneae</taxon>
        <taxon>Araneomorphae</taxon>
        <taxon>Entelegynae</taxon>
        <taxon>Eresoidea</taxon>
        <taxon>Eresidae</taxon>
        <taxon>Stegodyphus</taxon>
    </lineage>
</organism>
<dbReference type="Proteomes" id="UP000054359">
    <property type="component" value="Unassembled WGS sequence"/>
</dbReference>
<proteinExistence type="predicted"/>